<dbReference type="InterPro" id="IPR001100">
    <property type="entry name" value="Pyr_nuc-diS_OxRdtase"/>
</dbReference>
<evidence type="ECO:0000256" key="4">
    <source>
        <dbReference type="ARBA" id="ARBA00016961"/>
    </source>
</evidence>
<evidence type="ECO:0000256" key="11">
    <source>
        <dbReference type="ARBA" id="ARBA00023284"/>
    </source>
</evidence>
<dbReference type="PANTHER" id="PTHR22912">
    <property type="entry name" value="DISULFIDE OXIDOREDUCTASE"/>
    <property type="match status" value="1"/>
</dbReference>
<feature type="binding site" evidence="14">
    <location>
        <position position="317"/>
    </location>
    <ligand>
        <name>FAD</name>
        <dbReference type="ChEBI" id="CHEBI:57692"/>
    </ligand>
</feature>
<dbReference type="InterPro" id="IPR050151">
    <property type="entry name" value="Class-I_Pyr_Nuc-Dis_Oxidored"/>
</dbReference>
<dbReference type="SUPFAM" id="SSF55424">
    <property type="entry name" value="FAD/NAD-linked reductases, dimerisation (C-terminal) domain"/>
    <property type="match status" value="1"/>
</dbReference>
<keyword evidence="22" id="KW-1185">Reference proteome</keyword>
<dbReference type="Gene3D" id="3.30.390.30">
    <property type="match status" value="1"/>
</dbReference>
<dbReference type="GO" id="GO:0006103">
    <property type="term" value="P:2-oxoglutarate metabolic process"/>
    <property type="evidence" value="ECO:0007669"/>
    <property type="project" value="TreeGrafter"/>
</dbReference>
<keyword evidence="9 14" id="KW-0520">NAD</keyword>
<dbReference type="PRINTS" id="PR00411">
    <property type="entry name" value="PNDRDTASEI"/>
</dbReference>
<feature type="disulfide bond" description="Redox-active" evidence="15">
    <location>
        <begin position="42"/>
        <end position="47"/>
    </location>
</feature>
<dbReference type="FunFam" id="3.30.390.30:FF:000001">
    <property type="entry name" value="Dihydrolipoyl dehydrogenase"/>
    <property type="match status" value="1"/>
</dbReference>
<evidence type="ECO:0000256" key="6">
    <source>
        <dbReference type="ARBA" id="ARBA00022630"/>
    </source>
</evidence>
<dbReference type="GO" id="GO:0050660">
    <property type="term" value="F:flavin adenine dinucleotide binding"/>
    <property type="evidence" value="ECO:0007669"/>
    <property type="project" value="InterPro"/>
</dbReference>
<evidence type="ECO:0000313" key="20">
    <source>
        <dbReference type="EMBL" id="SFP29460.1"/>
    </source>
</evidence>
<protein>
    <recommendedName>
        <fullName evidence="4 16">Dihydrolipoyl dehydrogenase</fullName>
        <ecNumber evidence="3 16">1.8.1.4</ecNumber>
    </recommendedName>
</protein>
<feature type="domain" description="Pyridine nucleotide-disulphide oxidoreductase dimerisation" evidence="17">
    <location>
        <begin position="352"/>
        <end position="460"/>
    </location>
</feature>
<dbReference type="PIRSF" id="PIRSF000350">
    <property type="entry name" value="Mercury_reductase_MerA"/>
    <property type="match status" value="1"/>
</dbReference>
<dbReference type="Gene3D" id="3.50.50.60">
    <property type="entry name" value="FAD/NAD(P)-binding domain"/>
    <property type="match status" value="2"/>
</dbReference>
<comment type="similarity">
    <text evidence="2 16">Belongs to the class-I pyridine nucleotide-disulfide oxidoreductase family.</text>
</comment>
<evidence type="ECO:0000313" key="22">
    <source>
        <dbReference type="Proteomes" id="UP000321547"/>
    </source>
</evidence>
<dbReference type="EMBL" id="BJWI01000014">
    <property type="protein sequence ID" value="GEM01704.1"/>
    <property type="molecule type" value="Genomic_DNA"/>
</dbReference>
<feature type="binding site" evidence="14">
    <location>
        <position position="276"/>
    </location>
    <ligand>
        <name>NAD(+)</name>
        <dbReference type="ChEBI" id="CHEBI:57540"/>
    </ligand>
</feature>
<evidence type="ECO:0000313" key="19">
    <source>
        <dbReference type="EMBL" id="GEM01704.1"/>
    </source>
</evidence>
<accession>A0A1I5P6M5</accession>
<reference evidence="19 22" key="2">
    <citation type="submission" date="2019-07" db="EMBL/GenBank/DDBJ databases">
        <title>Whole genome shotgun sequence of Halolactibacillus halophilus NBRC 100868.</title>
        <authorList>
            <person name="Hosoyama A."/>
            <person name="Uohara A."/>
            <person name="Ohji S."/>
            <person name="Ichikawa N."/>
        </authorList>
    </citation>
    <scope>NUCLEOTIDE SEQUENCE [LARGE SCALE GENOMIC DNA]</scope>
    <source>
        <strain evidence="19 22">NBRC 100868</strain>
    </source>
</reference>
<dbReference type="STRING" id="306540.SAMN05421839_1135"/>
<dbReference type="GO" id="GO:0004148">
    <property type="term" value="F:dihydrolipoyl dehydrogenase (NADH) activity"/>
    <property type="evidence" value="ECO:0007669"/>
    <property type="project" value="UniProtKB-EC"/>
</dbReference>
<gene>
    <name evidence="19" type="primary">bfmbC</name>
    <name evidence="19" type="ORF">HHA03_12360</name>
    <name evidence="20" type="ORF">SAMN05421839_1135</name>
</gene>
<dbReference type="Pfam" id="PF07992">
    <property type="entry name" value="Pyr_redox_2"/>
    <property type="match status" value="1"/>
</dbReference>
<evidence type="ECO:0000256" key="14">
    <source>
        <dbReference type="PIRSR" id="PIRSR000350-3"/>
    </source>
</evidence>
<evidence type="ECO:0000256" key="9">
    <source>
        <dbReference type="ARBA" id="ARBA00023027"/>
    </source>
</evidence>
<evidence type="ECO:0000256" key="7">
    <source>
        <dbReference type="ARBA" id="ARBA00022827"/>
    </source>
</evidence>
<name>A0A1I5P6M5_9BACI</name>
<dbReference type="AlphaFoldDB" id="A0A1I5P6M5"/>
<dbReference type="SUPFAM" id="SSF51905">
    <property type="entry name" value="FAD/NAD(P)-binding domain"/>
    <property type="match status" value="1"/>
</dbReference>
<dbReference type="NCBIfam" id="TIGR01350">
    <property type="entry name" value="lipoamide_DH"/>
    <property type="match status" value="1"/>
</dbReference>
<dbReference type="InterPro" id="IPR016156">
    <property type="entry name" value="FAD/NAD-linked_Rdtase_dimer_sf"/>
</dbReference>
<dbReference type="InterPro" id="IPR012999">
    <property type="entry name" value="Pyr_OxRdtase_I_AS"/>
</dbReference>
<dbReference type="Proteomes" id="UP000242243">
    <property type="component" value="Unassembled WGS sequence"/>
</dbReference>
<dbReference type="PRINTS" id="PR00368">
    <property type="entry name" value="FADPNR"/>
</dbReference>
<dbReference type="Pfam" id="PF02852">
    <property type="entry name" value="Pyr_redox_dim"/>
    <property type="match status" value="1"/>
</dbReference>
<evidence type="ECO:0000256" key="5">
    <source>
        <dbReference type="ARBA" id="ARBA00022490"/>
    </source>
</evidence>
<feature type="binding site" evidence="14">
    <location>
        <begin position="186"/>
        <end position="193"/>
    </location>
    <ligand>
        <name>NAD(+)</name>
        <dbReference type="ChEBI" id="CHEBI:57540"/>
    </ligand>
</feature>
<dbReference type="EC" id="1.8.1.4" evidence="3 16"/>
<proteinExistence type="inferred from homology"/>
<dbReference type="InterPro" id="IPR036188">
    <property type="entry name" value="FAD/NAD-bd_sf"/>
</dbReference>
<keyword evidence="14" id="KW-0547">Nucleotide-binding</keyword>
<keyword evidence="5" id="KW-0963">Cytoplasm</keyword>
<evidence type="ECO:0000256" key="1">
    <source>
        <dbReference type="ARBA" id="ARBA00004496"/>
    </source>
</evidence>
<organism evidence="20 21">
    <name type="scientific">Halolactibacillus halophilus</name>
    <dbReference type="NCBI Taxonomy" id="306540"/>
    <lineage>
        <taxon>Bacteria</taxon>
        <taxon>Bacillati</taxon>
        <taxon>Bacillota</taxon>
        <taxon>Bacilli</taxon>
        <taxon>Bacillales</taxon>
        <taxon>Bacillaceae</taxon>
        <taxon>Halolactibacillus</taxon>
    </lineage>
</organism>
<dbReference type="PROSITE" id="PS00076">
    <property type="entry name" value="PYRIDINE_REDOX_1"/>
    <property type="match status" value="1"/>
</dbReference>
<evidence type="ECO:0000256" key="10">
    <source>
        <dbReference type="ARBA" id="ARBA00023157"/>
    </source>
</evidence>
<evidence type="ECO:0000256" key="12">
    <source>
        <dbReference type="ARBA" id="ARBA00049187"/>
    </source>
</evidence>
<keyword evidence="10" id="KW-1015">Disulfide bond</keyword>
<comment type="subcellular location">
    <subcellularLocation>
        <location evidence="1">Cytoplasm</location>
    </subcellularLocation>
</comment>
<evidence type="ECO:0000256" key="13">
    <source>
        <dbReference type="PIRSR" id="PIRSR000350-2"/>
    </source>
</evidence>
<feature type="binding site" evidence="14">
    <location>
        <position position="209"/>
    </location>
    <ligand>
        <name>NAD(+)</name>
        <dbReference type="ChEBI" id="CHEBI:57540"/>
    </ligand>
</feature>
<dbReference type="Proteomes" id="UP000321547">
    <property type="component" value="Unassembled WGS sequence"/>
</dbReference>
<reference evidence="20 21" key="1">
    <citation type="submission" date="2016-10" db="EMBL/GenBank/DDBJ databases">
        <authorList>
            <person name="de Groot N.N."/>
        </authorList>
    </citation>
    <scope>NUCLEOTIDE SEQUENCE [LARGE SCALE GENOMIC DNA]</scope>
    <source>
        <strain evidence="20 21">DSM 17073</strain>
    </source>
</reference>
<feature type="active site" description="Proton acceptor" evidence="13">
    <location>
        <position position="450"/>
    </location>
</feature>
<dbReference type="InterPro" id="IPR023753">
    <property type="entry name" value="FAD/NAD-binding_dom"/>
</dbReference>
<keyword evidence="7 14" id="KW-0274">FAD</keyword>
<feature type="domain" description="FAD/NAD(P)-binding" evidence="18">
    <location>
        <begin position="5"/>
        <end position="332"/>
    </location>
</feature>
<evidence type="ECO:0000256" key="16">
    <source>
        <dbReference type="RuleBase" id="RU003692"/>
    </source>
</evidence>
<dbReference type="OrthoDB" id="9800167at2"/>
<evidence type="ECO:0000256" key="8">
    <source>
        <dbReference type="ARBA" id="ARBA00023002"/>
    </source>
</evidence>
<keyword evidence="6 16" id="KW-0285">Flavoprotein</keyword>
<evidence type="ECO:0000259" key="17">
    <source>
        <dbReference type="Pfam" id="PF02852"/>
    </source>
</evidence>
<dbReference type="InterPro" id="IPR004099">
    <property type="entry name" value="Pyr_nucl-diS_OxRdtase_dimer"/>
</dbReference>
<dbReference type="InterPro" id="IPR006258">
    <property type="entry name" value="Lipoamide_DH"/>
</dbReference>
<evidence type="ECO:0000259" key="18">
    <source>
        <dbReference type="Pfam" id="PF07992"/>
    </source>
</evidence>
<evidence type="ECO:0000256" key="3">
    <source>
        <dbReference type="ARBA" id="ARBA00012608"/>
    </source>
</evidence>
<dbReference type="EMBL" id="FOXC01000013">
    <property type="protein sequence ID" value="SFP29460.1"/>
    <property type="molecule type" value="Genomic_DNA"/>
</dbReference>
<dbReference type="PANTHER" id="PTHR22912:SF217">
    <property type="entry name" value="DIHYDROLIPOYL DEHYDROGENASE"/>
    <property type="match status" value="1"/>
</dbReference>
<keyword evidence="11 16" id="KW-0676">Redox-active center</keyword>
<evidence type="ECO:0000256" key="15">
    <source>
        <dbReference type="PIRSR" id="PIRSR000350-4"/>
    </source>
</evidence>
<evidence type="ECO:0000256" key="2">
    <source>
        <dbReference type="ARBA" id="ARBA00007532"/>
    </source>
</evidence>
<keyword evidence="8 16" id="KW-0560">Oxidoreductase</keyword>
<comment type="cofactor">
    <cofactor evidence="14 16">
        <name>FAD</name>
        <dbReference type="ChEBI" id="CHEBI:57692"/>
    </cofactor>
    <text evidence="14 16">Binds 1 FAD per subunit.</text>
</comment>
<evidence type="ECO:0000313" key="21">
    <source>
        <dbReference type="Proteomes" id="UP000242243"/>
    </source>
</evidence>
<dbReference type="RefSeq" id="WP_089831493.1">
    <property type="nucleotide sequence ID" value="NZ_BJWI01000014.1"/>
</dbReference>
<comment type="catalytic activity">
    <reaction evidence="12 16">
        <text>N(6)-[(R)-dihydrolipoyl]-L-lysyl-[protein] + NAD(+) = N(6)-[(R)-lipoyl]-L-lysyl-[protein] + NADH + H(+)</text>
        <dbReference type="Rhea" id="RHEA:15045"/>
        <dbReference type="Rhea" id="RHEA-COMP:10474"/>
        <dbReference type="Rhea" id="RHEA-COMP:10475"/>
        <dbReference type="ChEBI" id="CHEBI:15378"/>
        <dbReference type="ChEBI" id="CHEBI:57540"/>
        <dbReference type="ChEBI" id="CHEBI:57945"/>
        <dbReference type="ChEBI" id="CHEBI:83099"/>
        <dbReference type="ChEBI" id="CHEBI:83100"/>
        <dbReference type="EC" id="1.8.1.4"/>
    </reaction>
</comment>
<feature type="binding site" evidence="14">
    <location>
        <position position="51"/>
    </location>
    <ligand>
        <name>FAD</name>
        <dbReference type="ChEBI" id="CHEBI:57692"/>
    </ligand>
</feature>
<sequence>MSKNYDLVILGGGMGGYISAIRARQLGKTVALVEKGKLGGTCLHKGCIPTKALLKSAEVFQTVKKCGRFGVKVKELALNYVEAFERKNTVVDKLYQGVQQLMKKHRVDVYKGVARLLGPSIFSPMAGAVSVEMGEVNETLIGKNVLIATGARPRQLSQIPVDHAHILTSDDLLDLDHLPTSLTIIGGGVIGVEWASMMLDFDIDVTLIEQEAALLPGFDADIQTEVLNQLKQRGLTVHLNASVMESEVNGGACLVKGRKDNAPFTVSSSHVLVSVGRIANTDQLGLGNTNITVDEAGFIEVNDYFQTKESHIYAVGDCIGGKQLAHVASAEGKLAVKHMFDEKLDLTPLSFIPSCVYASPEVAMVGLTEVEANQMFTKIKTATFPFQAIGKAIVSDETKGFVKLVVNEKTRDCLGVSIVGEKATELISEAGIGLVLNASIDEFGETIHPHPSLSEAIAEASLLAMNEPVHI</sequence>
<comment type="miscellaneous">
    <text evidence="16">The active site is a redox-active disulfide bond.</text>
</comment>
<dbReference type="GO" id="GO:0005737">
    <property type="term" value="C:cytoplasm"/>
    <property type="evidence" value="ECO:0007669"/>
    <property type="project" value="UniProtKB-SubCell"/>
</dbReference>